<comment type="cofactor">
    <cofactor evidence="1">
        <name>Fe cation</name>
        <dbReference type="ChEBI" id="CHEBI:24875"/>
    </cofactor>
</comment>
<evidence type="ECO:0000313" key="8">
    <source>
        <dbReference type="EMBL" id="KAF7807021.1"/>
    </source>
</evidence>
<dbReference type="PANTHER" id="PTHR10209">
    <property type="entry name" value="OXIDOREDUCTASE, 2OG-FE II OXYGENASE FAMILY PROTEIN"/>
    <property type="match status" value="1"/>
</dbReference>
<dbReference type="AlphaFoldDB" id="A0A834W5W4"/>
<dbReference type="InterPro" id="IPR005123">
    <property type="entry name" value="Oxoglu/Fe-dep_dioxygenase_dom"/>
</dbReference>
<dbReference type="GO" id="GO:0046872">
    <property type="term" value="F:metal ion binding"/>
    <property type="evidence" value="ECO:0007669"/>
    <property type="project" value="UniProtKB-KW"/>
</dbReference>
<evidence type="ECO:0000256" key="4">
    <source>
        <dbReference type="ARBA" id="ARBA00023002"/>
    </source>
</evidence>
<feature type="domain" description="Fe2OG dioxygenase" evidence="7">
    <location>
        <begin position="226"/>
        <end position="326"/>
    </location>
</feature>
<dbReference type="GO" id="GO:0051213">
    <property type="term" value="F:dioxygenase activity"/>
    <property type="evidence" value="ECO:0007669"/>
    <property type="project" value="UniProtKB-ARBA"/>
</dbReference>
<evidence type="ECO:0000256" key="1">
    <source>
        <dbReference type="ARBA" id="ARBA00001962"/>
    </source>
</evidence>
<dbReference type="Gene3D" id="2.60.120.330">
    <property type="entry name" value="B-lactam Antibiotic, Isopenicillin N Synthase, Chain"/>
    <property type="match status" value="1"/>
</dbReference>
<dbReference type="EMBL" id="JAAIUW010000012">
    <property type="protein sequence ID" value="KAF7807021.1"/>
    <property type="molecule type" value="Genomic_DNA"/>
</dbReference>
<dbReference type="PANTHER" id="PTHR10209:SF859">
    <property type="entry name" value="OS03G0690500 PROTEIN"/>
    <property type="match status" value="1"/>
</dbReference>
<dbReference type="FunFam" id="2.60.120.330:FF:000005">
    <property type="entry name" value="1-aminocyclopropane-1-carboxylate oxidase homolog 1"/>
    <property type="match status" value="1"/>
</dbReference>
<evidence type="ECO:0000313" key="9">
    <source>
        <dbReference type="Proteomes" id="UP000634136"/>
    </source>
</evidence>
<keyword evidence="3 6" id="KW-0479">Metal-binding</keyword>
<evidence type="ECO:0000256" key="6">
    <source>
        <dbReference type="RuleBase" id="RU003682"/>
    </source>
</evidence>
<dbReference type="InterPro" id="IPR044861">
    <property type="entry name" value="IPNS-like_FE2OG_OXY"/>
</dbReference>
<dbReference type="SUPFAM" id="SSF51197">
    <property type="entry name" value="Clavaminate synthase-like"/>
    <property type="match status" value="1"/>
</dbReference>
<dbReference type="Pfam" id="PF14226">
    <property type="entry name" value="DIOX_N"/>
    <property type="match status" value="1"/>
</dbReference>
<dbReference type="PROSITE" id="PS51471">
    <property type="entry name" value="FE2OG_OXY"/>
    <property type="match status" value="1"/>
</dbReference>
<dbReference type="InterPro" id="IPR026992">
    <property type="entry name" value="DIOX_N"/>
</dbReference>
<keyword evidence="9" id="KW-1185">Reference proteome</keyword>
<gene>
    <name evidence="8" type="ORF">G2W53_039182</name>
</gene>
<name>A0A834W5W4_9FABA</name>
<evidence type="ECO:0000259" key="7">
    <source>
        <dbReference type="PROSITE" id="PS51471"/>
    </source>
</evidence>
<dbReference type="Proteomes" id="UP000634136">
    <property type="component" value="Unassembled WGS sequence"/>
</dbReference>
<evidence type="ECO:0000256" key="3">
    <source>
        <dbReference type="ARBA" id="ARBA00022723"/>
    </source>
</evidence>
<reference evidence="8" key="1">
    <citation type="submission" date="2020-09" db="EMBL/GenBank/DDBJ databases">
        <title>Genome-Enabled Discovery of Anthraquinone Biosynthesis in Senna tora.</title>
        <authorList>
            <person name="Kang S.-H."/>
            <person name="Pandey R.P."/>
            <person name="Lee C.-M."/>
            <person name="Sim J.-S."/>
            <person name="Jeong J.-T."/>
            <person name="Choi B.-S."/>
            <person name="Jung M."/>
            <person name="Ginzburg D."/>
            <person name="Zhao K."/>
            <person name="Won S.Y."/>
            <person name="Oh T.-J."/>
            <person name="Yu Y."/>
            <person name="Kim N.-H."/>
            <person name="Lee O.R."/>
            <person name="Lee T.-H."/>
            <person name="Bashyal P."/>
            <person name="Kim T.-S."/>
            <person name="Lee W.-H."/>
            <person name="Kawkins C."/>
            <person name="Kim C.-K."/>
            <person name="Kim J.S."/>
            <person name="Ahn B.O."/>
            <person name="Rhee S.Y."/>
            <person name="Sohng J.K."/>
        </authorList>
    </citation>
    <scope>NUCLEOTIDE SEQUENCE</scope>
    <source>
        <tissue evidence="8">Leaf</tissue>
    </source>
</reference>
<dbReference type="InterPro" id="IPR027443">
    <property type="entry name" value="IPNS-like_sf"/>
</dbReference>
<comment type="caution">
    <text evidence="8">The sequence shown here is derived from an EMBL/GenBank/DDBJ whole genome shotgun (WGS) entry which is preliminary data.</text>
</comment>
<protein>
    <submittedName>
        <fullName evidence="8">1-aminocyclopropane-1-carboxylate oxidase-like protein 1-like</fullName>
    </submittedName>
</protein>
<accession>A0A834W5W4</accession>
<keyword evidence="5 6" id="KW-0408">Iron</keyword>
<evidence type="ECO:0000256" key="5">
    <source>
        <dbReference type="ARBA" id="ARBA00023004"/>
    </source>
</evidence>
<dbReference type="OrthoDB" id="288590at2759"/>
<organism evidence="8 9">
    <name type="scientific">Senna tora</name>
    <dbReference type="NCBI Taxonomy" id="362788"/>
    <lineage>
        <taxon>Eukaryota</taxon>
        <taxon>Viridiplantae</taxon>
        <taxon>Streptophyta</taxon>
        <taxon>Embryophyta</taxon>
        <taxon>Tracheophyta</taxon>
        <taxon>Spermatophyta</taxon>
        <taxon>Magnoliopsida</taxon>
        <taxon>eudicotyledons</taxon>
        <taxon>Gunneridae</taxon>
        <taxon>Pentapetalae</taxon>
        <taxon>rosids</taxon>
        <taxon>fabids</taxon>
        <taxon>Fabales</taxon>
        <taxon>Fabaceae</taxon>
        <taxon>Caesalpinioideae</taxon>
        <taxon>Cassia clade</taxon>
        <taxon>Senna</taxon>
    </lineage>
</organism>
<sequence length="377" mass="42783">MGITKTNEISVPLENSDYDRTIELKAFDDTKDGVKGLADTGITKIPRMFHHDKDDEFENFSSDKITINVPSIDLRDIINNKDSNLIARRRVVVEEIREASETWGFFQLVNHGVPESVMEEMKGGVRRFYEQENEVKRELYSRDRSRPVVYNSNFDLFTSKAANWRDTFYCIMAPNPPKLECLPTICRETLVEYSKHVMELGSVLFELLSEALGLNPGHLEDMGCKEGLTVICHYYPACPEPELTLGATKHTDNDFLTVLLQDQIGGLQVLHQNKWVDVSYIPGSLVINIGDLLQLITNDKFKSVEHRVVANNVGPRISIASFFSTSLRPSSKLYGPLKELVSEDNPPKYRETTVHDYVSYSIGRGLDGTSHLLHLRI</sequence>
<keyword evidence="4 6" id="KW-0560">Oxidoreductase</keyword>
<evidence type="ECO:0000256" key="2">
    <source>
        <dbReference type="ARBA" id="ARBA00008056"/>
    </source>
</evidence>
<comment type="similarity">
    <text evidence="2 6">Belongs to the iron/ascorbate-dependent oxidoreductase family.</text>
</comment>
<dbReference type="Pfam" id="PF03171">
    <property type="entry name" value="2OG-FeII_Oxy"/>
    <property type="match status" value="1"/>
</dbReference>
<proteinExistence type="inferred from homology"/>